<feature type="region of interest" description="Disordered" evidence="2">
    <location>
        <begin position="505"/>
        <end position="535"/>
    </location>
</feature>
<comment type="similarity">
    <text evidence="1">Belongs to the actin family.</text>
</comment>
<organism evidence="3 4">
    <name type="scientific">Leptomonas seymouri</name>
    <dbReference type="NCBI Taxonomy" id="5684"/>
    <lineage>
        <taxon>Eukaryota</taxon>
        <taxon>Discoba</taxon>
        <taxon>Euglenozoa</taxon>
        <taxon>Kinetoplastea</taxon>
        <taxon>Metakinetoplastina</taxon>
        <taxon>Trypanosomatida</taxon>
        <taxon>Trypanosomatidae</taxon>
        <taxon>Leishmaniinae</taxon>
        <taxon>Leptomonas</taxon>
    </lineage>
</organism>
<dbReference type="SUPFAM" id="SSF53067">
    <property type="entry name" value="Actin-like ATPase domain"/>
    <property type="match status" value="2"/>
</dbReference>
<dbReference type="InterPro" id="IPR043129">
    <property type="entry name" value="ATPase_NBD"/>
</dbReference>
<comment type="caution">
    <text evidence="3">The sequence shown here is derived from an EMBL/GenBank/DDBJ whole genome shotgun (WGS) entry which is preliminary data.</text>
</comment>
<feature type="compositionally biased region" description="Acidic residues" evidence="2">
    <location>
        <begin position="509"/>
        <end position="526"/>
    </location>
</feature>
<proteinExistence type="inferred from homology"/>
<gene>
    <name evidence="3" type="ORF">ABL78_5618</name>
</gene>
<dbReference type="OMA" id="GIMGDQL"/>
<protein>
    <submittedName>
        <fullName evidence="3">Putative actin-like protein</fullName>
    </submittedName>
</protein>
<dbReference type="AlphaFoldDB" id="A0A0N0P4I4"/>
<dbReference type="Pfam" id="PF00022">
    <property type="entry name" value="Actin"/>
    <property type="match status" value="1"/>
</dbReference>
<evidence type="ECO:0000256" key="2">
    <source>
        <dbReference type="SAM" id="MobiDB-lite"/>
    </source>
</evidence>
<accession>A0A0N0P4I4</accession>
<feature type="region of interest" description="Disordered" evidence="2">
    <location>
        <begin position="313"/>
        <end position="377"/>
    </location>
</feature>
<reference evidence="3 4" key="1">
    <citation type="journal article" date="2015" name="PLoS Pathog.">
        <title>Leptomonas seymouri: Adaptations to the Dixenous Life Cycle Analyzed by Genome Sequencing, Transcriptome Profiling and Co-infection with Leishmania donovani.</title>
        <authorList>
            <person name="Kraeva N."/>
            <person name="Butenko A."/>
            <person name="Hlavacova J."/>
            <person name="Kostygov A."/>
            <person name="Myskova J."/>
            <person name="Grybchuk D."/>
            <person name="Lestinova T."/>
            <person name="Votypka J."/>
            <person name="Volf P."/>
            <person name="Opperdoes F."/>
            <person name="Flegontov P."/>
            <person name="Lukes J."/>
            <person name="Yurchenko V."/>
        </authorList>
    </citation>
    <scope>NUCLEOTIDE SEQUENCE [LARGE SCALE GENOMIC DNA]</scope>
    <source>
        <strain evidence="3 4">ATCC 30220</strain>
    </source>
</reference>
<evidence type="ECO:0000313" key="4">
    <source>
        <dbReference type="Proteomes" id="UP000038009"/>
    </source>
</evidence>
<name>A0A0N0P4I4_LEPSE</name>
<keyword evidence="4" id="KW-1185">Reference proteome</keyword>
<sequence>MPRSVLFIDNGGYTIKALYLPAPPSQANAAQPSPGGLPAPSPSLGGAAPAPKVFIMPNCVGAAPHAGTGIMGDQLTRLPHYHGLMVRRPVDRGFIVDGGLQARIWEHVLQHFAIEQEEDVDVWLTVPFASPKAVAELLWLLCTRSFHFGSVTMVSSSFMSLIGYSFHVIDRLMNNRISIAAGDAHPAPREKLPTNSRKRTRGAEAIAENLSAVGAGGAERGGTAIVVDVGFSCTTIVPYIDFLPVVSSAIRLDIGGKLLTNRLKEFLSYFQVNVMEDTWLINYVRERCCVVALQPWKSLQRYAAMGKGKSREKLQAALAQGGSPPKRSNTSAIAPATTTTTTTGRRGVRPTATSDGNSSSSRSTDNEEATENAGVLPITADAADTPVRYYLPTIPALLPLGVLEAELPLRLPKTTAVDSTALQHLLLCQERFLIPELLFTPGDVGLDQHGLSQAITESIFQRGLLQHVVTLLRPQLLKRVCLYGGVADTPLLCARLHNEVRAVSPVGAEDADEDNHEEADNPDDVEDARRGGVEAPPPLPALLEDTIAAAVAASGGLAGESSPSPFSRMTLQPLIGAFHLLSADAASTAAAAQRLVQLRGLVQKRSRVELQHPVGGRVTVETFQEAMRCMS</sequence>
<dbReference type="OrthoDB" id="6220758at2759"/>
<dbReference type="EMBL" id="LJSK01000194">
    <property type="protein sequence ID" value="KPI85336.1"/>
    <property type="molecule type" value="Genomic_DNA"/>
</dbReference>
<dbReference type="Gene3D" id="3.90.640.10">
    <property type="entry name" value="Actin, Chain A, domain 4"/>
    <property type="match status" value="2"/>
</dbReference>
<dbReference type="Proteomes" id="UP000038009">
    <property type="component" value="Unassembled WGS sequence"/>
</dbReference>
<dbReference type="InterPro" id="IPR004000">
    <property type="entry name" value="Actin"/>
</dbReference>
<dbReference type="SMART" id="SM00268">
    <property type="entry name" value="ACTIN"/>
    <property type="match status" value="1"/>
</dbReference>
<dbReference type="Gene3D" id="3.30.420.40">
    <property type="match status" value="3"/>
</dbReference>
<dbReference type="VEuPathDB" id="TriTrypDB:Lsey_0194_0140"/>
<evidence type="ECO:0000256" key="1">
    <source>
        <dbReference type="RuleBase" id="RU000487"/>
    </source>
</evidence>
<evidence type="ECO:0000313" key="3">
    <source>
        <dbReference type="EMBL" id="KPI85336.1"/>
    </source>
</evidence>
<dbReference type="PANTHER" id="PTHR11937">
    <property type="entry name" value="ACTIN"/>
    <property type="match status" value="1"/>
</dbReference>
<feature type="compositionally biased region" description="Low complexity" evidence="2">
    <location>
        <begin position="334"/>
        <end position="363"/>
    </location>
</feature>